<comment type="caution">
    <text evidence="2">The sequence shown here is derived from an EMBL/GenBank/DDBJ whole genome shotgun (WGS) entry which is preliminary data.</text>
</comment>
<dbReference type="EMBL" id="VCQU01000003">
    <property type="protein sequence ID" value="NMN95245.1"/>
    <property type="molecule type" value="Genomic_DNA"/>
</dbReference>
<dbReference type="Proteomes" id="UP000535543">
    <property type="component" value="Unassembled WGS sequence"/>
</dbReference>
<proteinExistence type="predicted"/>
<keyword evidence="2" id="KW-0378">Hydrolase</keyword>
<dbReference type="PANTHER" id="PTHR43433">
    <property type="entry name" value="HYDROLASE, ALPHA/BETA FOLD FAMILY PROTEIN"/>
    <property type="match status" value="1"/>
</dbReference>
<gene>
    <name evidence="2" type="ORF">FGL95_09400</name>
</gene>
<dbReference type="SUPFAM" id="SSF53474">
    <property type="entry name" value="alpha/beta-Hydrolases"/>
    <property type="match status" value="1"/>
</dbReference>
<dbReference type="GO" id="GO:0046503">
    <property type="term" value="P:glycerolipid catabolic process"/>
    <property type="evidence" value="ECO:0007669"/>
    <property type="project" value="TreeGrafter"/>
</dbReference>
<sequence>MCSEQIVQSNGVELCLETFGDRVDPAILLIAGAGSCLLSWDEEFCRRLADAGRFVIRYDNRDSGRSTSYEVGSPPYSLNDVVSDAVGLLDALAIDRAHAVGVSGGGAVTQLLALDHPDRVDTITLASTTPGGPGHEALDLPPMSSALAEAFSGEEPQQDWSDRTGVVESLVAFERLFAAQTVEFDAAASAEFWGRVFDRTVDIAAQMTNPFLIDAGEPWRARLGDIATPTLVLHGTEDPLFPYEHGLTLAKEIPRASFVAMKQTGHENPPRRVWDVVVPALLEHTSRRSS</sequence>
<dbReference type="InterPro" id="IPR029058">
    <property type="entry name" value="AB_hydrolase_fold"/>
</dbReference>
<organism evidence="2 3">
    <name type="scientific">Antrihabitans stalactiti</name>
    <dbReference type="NCBI Taxonomy" id="2584121"/>
    <lineage>
        <taxon>Bacteria</taxon>
        <taxon>Bacillati</taxon>
        <taxon>Actinomycetota</taxon>
        <taxon>Actinomycetes</taxon>
        <taxon>Mycobacteriales</taxon>
        <taxon>Nocardiaceae</taxon>
        <taxon>Antrihabitans</taxon>
    </lineage>
</organism>
<dbReference type="PANTHER" id="PTHR43433:SF5">
    <property type="entry name" value="AB HYDROLASE-1 DOMAIN-CONTAINING PROTEIN"/>
    <property type="match status" value="1"/>
</dbReference>
<reference evidence="2 3" key="1">
    <citation type="submission" date="2019-05" db="EMBL/GenBank/DDBJ databases">
        <authorList>
            <person name="Lee S.D."/>
        </authorList>
    </citation>
    <scope>NUCLEOTIDE SEQUENCE [LARGE SCALE GENOMIC DNA]</scope>
    <source>
        <strain evidence="2 3">YC2-7</strain>
    </source>
</reference>
<dbReference type="InterPro" id="IPR050471">
    <property type="entry name" value="AB_hydrolase"/>
</dbReference>
<dbReference type="Pfam" id="PF00561">
    <property type="entry name" value="Abhydrolase_1"/>
    <property type="match status" value="1"/>
</dbReference>
<evidence type="ECO:0000313" key="3">
    <source>
        <dbReference type="Proteomes" id="UP000535543"/>
    </source>
</evidence>
<keyword evidence="3" id="KW-1185">Reference proteome</keyword>
<dbReference type="RefSeq" id="WP_169585999.1">
    <property type="nucleotide sequence ID" value="NZ_VCQU01000003.1"/>
</dbReference>
<evidence type="ECO:0000259" key="1">
    <source>
        <dbReference type="Pfam" id="PF00561"/>
    </source>
</evidence>
<feature type="domain" description="AB hydrolase-1" evidence="1">
    <location>
        <begin position="25"/>
        <end position="267"/>
    </location>
</feature>
<dbReference type="GO" id="GO:0004806">
    <property type="term" value="F:triacylglycerol lipase activity"/>
    <property type="evidence" value="ECO:0007669"/>
    <property type="project" value="TreeGrafter"/>
</dbReference>
<accession>A0A848K8F9</accession>
<dbReference type="Gene3D" id="3.40.50.1820">
    <property type="entry name" value="alpha/beta hydrolase"/>
    <property type="match status" value="1"/>
</dbReference>
<evidence type="ECO:0000313" key="2">
    <source>
        <dbReference type="EMBL" id="NMN95245.1"/>
    </source>
</evidence>
<dbReference type="InterPro" id="IPR000073">
    <property type="entry name" value="AB_hydrolase_1"/>
</dbReference>
<protein>
    <submittedName>
        <fullName evidence="2">Alpha/beta hydrolase</fullName>
    </submittedName>
</protein>
<dbReference type="AlphaFoldDB" id="A0A848K8F9"/>
<reference evidence="2 3" key="2">
    <citation type="submission" date="2020-06" db="EMBL/GenBank/DDBJ databases">
        <title>Antribacter stalactiti gen. nov., sp. nov., a new member of the family Nacardiaceae isolated from a cave.</title>
        <authorList>
            <person name="Kim I.S."/>
        </authorList>
    </citation>
    <scope>NUCLEOTIDE SEQUENCE [LARGE SCALE GENOMIC DNA]</scope>
    <source>
        <strain evidence="2 3">YC2-7</strain>
    </source>
</reference>
<name>A0A848K8F9_9NOCA</name>